<name>A0A0U1DTJ9_9MYCO</name>
<dbReference type="InterPro" id="IPR046231">
    <property type="entry name" value="DUF6264"/>
</dbReference>
<protein>
    <recommendedName>
        <fullName evidence="4">Transmembrane protein</fullName>
    </recommendedName>
</protein>
<evidence type="ECO:0000313" key="3">
    <source>
        <dbReference type="Proteomes" id="UP000199601"/>
    </source>
</evidence>
<feature type="transmembrane region" description="Helical" evidence="1">
    <location>
        <begin position="72"/>
        <end position="90"/>
    </location>
</feature>
<reference evidence="3" key="1">
    <citation type="submission" date="2015-03" db="EMBL/GenBank/DDBJ databases">
        <authorList>
            <person name="Urmite Genomes"/>
        </authorList>
    </citation>
    <scope>NUCLEOTIDE SEQUENCE [LARGE SCALE GENOMIC DNA]</scope>
    <source>
        <strain evidence="3">CSUR P1344</strain>
    </source>
</reference>
<dbReference type="RefSeq" id="WP_090422964.1">
    <property type="nucleotide sequence ID" value="NZ_CTEC01000002.1"/>
</dbReference>
<evidence type="ECO:0000313" key="2">
    <source>
        <dbReference type="EMBL" id="CQD20830.1"/>
    </source>
</evidence>
<dbReference type="Proteomes" id="UP000199601">
    <property type="component" value="Unassembled WGS sequence"/>
</dbReference>
<keyword evidence="3" id="KW-1185">Reference proteome</keyword>
<gene>
    <name evidence="2" type="ORF">BN000_05039</name>
</gene>
<keyword evidence="1" id="KW-0472">Membrane</keyword>
<feature type="transmembrane region" description="Helical" evidence="1">
    <location>
        <begin position="31"/>
        <end position="52"/>
    </location>
</feature>
<sequence length="129" mass="13498">MATDDNETHSAVAAYSEKNERNLAVDRTATVVLLAVQAFLVAATIGLLSLFVMGTDPCGYRKCGDPAWIDRAMFLGLGGGGIVFVTALILAIRRLARRRTAFFVPLLGCVAQVALATGAAAMETLAGPV</sequence>
<evidence type="ECO:0008006" key="4">
    <source>
        <dbReference type="Google" id="ProtNLM"/>
    </source>
</evidence>
<proteinExistence type="predicted"/>
<dbReference type="EMBL" id="CTEC01000002">
    <property type="protein sequence ID" value="CQD20830.1"/>
    <property type="molecule type" value="Genomic_DNA"/>
</dbReference>
<keyword evidence="1" id="KW-0812">Transmembrane</keyword>
<dbReference type="AlphaFoldDB" id="A0A0U1DTJ9"/>
<keyword evidence="1" id="KW-1133">Transmembrane helix</keyword>
<dbReference type="Pfam" id="PF19779">
    <property type="entry name" value="DUF6264"/>
    <property type="match status" value="1"/>
</dbReference>
<evidence type="ECO:0000256" key="1">
    <source>
        <dbReference type="SAM" id="Phobius"/>
    </source>
</evidence>
<feature type="transmembrane region" description="Helical" evidence="1">
    <location>
        <begin position="102"/>
        <end position="122"/>
    </location>
</feature>
<organism evidence="2 3">
    <name type="scientific">Mycobacterium europaeum</name>
    <dbReference type="NCBI Taxonomy" id="761804"/>
    <lineage>
        <taxon>Bacteria</taxon>
        <taxon>Bacillati</taxon>
        <taxon>Actinomycetota</taxon>
        <taxon>Actinomycetes</taxon>
        <taxon>Mycobacteriales</taxon>
        <taxon>Mycobacteriaceae</taxon>
        <taxon>Mycobacterium</taxon>
        <taxon>Mycobacterium simiae complex</taxon>
    </lineage>
</organism>
<accession>A0A0U1DTJ9</accession>